<sequence length="265" mass="29180">MAGPSTAERGTRGMTPSGPPPRLLRVRRRLRPPRRRTLLVTAVAVTLLGAGAVWLLYGSSWLRTERVRVAGTTVLTVEEVRDAADVSLNTPLVTVDTGAIEHRVRERLKRIAKVDVSRSWPHTISLVVTERRPEAIVEEGGRFHEVDATGVRFSTLSKRPKGVPLLEMEPDRSPSSRHFGPTGLRREAVRVVTQLPEKVRQDTRSLRVRSYDSITLELTGGRTIAWGSGERGEAKAKALTALMKARPDADHFDVQAPSAPAVSRS</sequence>
<reference evidence="11 12" key="1">
    <citation type="journal article" date="2018" name="J. Biol. Chem.">
        <title>Discovery of the actinoplanic acid pathway in Streptomyces rapamycinicus reveals a genetically conserved synergism with rapamycin.</title>
        <authorList>
            <person name="Mrak P."/>
            <person name="Krastel P."/>
            <person name="Pivk Lukancic P."/>
            <person name="Tao J."/>
            <person name="Pistorius D."/>
            <person name="Moore C.M."/>
        </authorList>
    </citation>
    <scope>NUCLEOTIDE SEQUENCE [LARGE SCALE GENOMIC DNA]</scope>
    <source>
        <strain evidence="11 12">NRRL 5491</strain>
    </source>
</reference>
<dbReference type="Proteomes" id="UP000281594">
    <property type="component" value="Unassembled WGS sequence"/>
</dbReference>
<comment type="function">
    <text evidence="8">Essential cell division protein.</text>
</comment>
<protein>
    <recommendedName>
        <fullName evidence="8">Cell division protein FtsQ</fullName>
    </recommendedName>
</protein>
<dbReference type="GO" id="GO:0005886">
    <property type="term" value="C:plasma membrane"/>
    <property type="evidence" value="ECO:0007669"/>
    <property type="project" value="UniProtKB-SubCell"/>
</dbReference>
<dbReference type="RefSeq" id="WP_020872075.1">
    <property type="nucleotide sequence ID" value="NC_022785.1"/>
</dbReference>
<dbReference type="Pfam" id="PF08478">
    <property type="entry name" value="POTRA_1"/>
    <property type="match status" value="1"/>
</dbReference>
<evidence type="ECO:0000259" key="10">
    <source>
        <dbReference type="PROSITE" id="PS51779"/>
    </source>
</evidence>
<evidence type="ECO:0000256" key="7">
    <source>
        <dbReference type="ARBA" id="ARBA00023306"/>
    </source>
</evidence>
<dbReference type="EMBL" id="QYCY01000001">
    <property type="protein sequence ID" value="RLV78235.1"/>
    <property type="molecule type" value="Genomic_DNA"/>
</dbReference>
<dbReference type="HOGENOM" id="CLU_047677_1_0_11"/>
<evidence type="ECO:0000256" key="2">
    <source>
        <dbReference type="ARBA" id="ARBA00022475"/>
    </source>
</evidence>
<evidence type="ECO:0000313" key="11">
    <source>
        <dbReference type="EMBL" id="RLV78235.1"/>
    </source>
</evidence>
<dbReference type="Pfam" id="PF03799">
    <property type="entry name" value="FtsQ_DivIB_C"/>
    <property type="match status" value="1"/>
</dbReference>
<comment type="caution">
    <text evidence="11">The sequence shown here is derived from an EMBL/GenBank/DDBJ whole genome shotgun (WGS) entry which is preliminary data.</text>
</comment>
<feature type="transmembrane region" description="Helical" evidence="8">
    <location>
        <begin position="37"/>
        <end position="57"/>
    </location>
</feature>
<dbReference type="InterPro" id="IPR050487">
    <property type="entry name" value="FtsQ_DivIB"/>
</dbReference>
<dbReference type="Gene3D" id="3.10.20.310">
    <property type="entry name" value="membrane protein fhac"/>
    <property type="match status" value="1"/>
</dbReference>
<dbReference type="GO" id="GO:0090529">
    <property type="term" value="P:cell septum assembly"/>
    <property type="evidence" value="ECO:0007669"/>
    <property type="project" value="InterPro"/>
</dbReference>
<accession>A0A0A0NNR2</accession>
<dbReference type="KEGG" id="src:M271_35945"/>
<evidence type="ECO:0000256" key="4">
    <source>
        <dbReference type="ARBA" id="ARBA00022692"/>
    </source>
</evidence>
<dbReference type="GO" id="GO:0043093">
    <property type="term" value="P:FtsZ-dependent cytokinesis"/>
    <property type="evidence" value="ECO:0007669"/>
    <property type="project" value="UniProtKB-UniRule"/>
</dbReference>
<feature type="domain" description="POTRA" evidence="10">
    <location>
        <begin position="62"/>
        <end position="131"/>
    </location>
</feature>
<keyword evidence="4 8" id="KW-0812">Transmembrane</keyword>
<comment type="similarity">
    <text evidence="8">Belongs to the FtsQ/DivIB family. FtsQ subfamily.</text>
</comment>
<dbReference type="AlphaFoldDB" id="A0A0A0NNR2"/>
<dbReference type="PANTHER" id="PTHR37820">
    <property type="entry name" value="CELL DIVISION PROTEIN DIVIB"/>
    <property type="match status" value="1"/>
</dbReference>
<comment type="subcellular location">
    <subcellularLocation>
        <location evidence="8">Cell membrane</location>
        <topology evidence="8">Single-pass type II membrane protein</topology>
    </subcellularLocation>
    <subcellularLocation>
        <location evidence="1">Membrane</location>
    </subcellularLocation>
    <text evidence="8">Localizes to the division septum.</text>
</comment>
<feature type="region of interest" description="Disordered" evidence="9">
    <location>
        <begin position="1"/>
        <end position="24"/>
    </location>
</feature>
<name>A0A0A0NNR2_STRRN</name>
<evidence type="ECO:0000256" key="3">
    <source>
        <dbReference type="ARBA" id="ARBA00022618"/>
    </source>
</evidence>
<evidence type="ECO:0000256" key="6">
    <source>
        <dbReference type="ARBA" id="ARBA00023136"/>
    </source>
</evidence>
<keyword evidence="7 8" id="KW-0131">Cell cycle</keyword>
<evidence type="ECO:0000256" key="9">
    <source>
        <dbReference type="SAM" id="MobiDB-lite"/>
    </source>
</evidence>
<keyword evidence="6 8" id="KW-0472">Membrane</keyword>
<gene>
    <name evidence="8" type="primary">ftsQ</name>
    <name evidence="11" type="ORF">D3C57_107660</name>
</gene>
<keyword evidence="3 8" id="KW-0132">Cell division</keyword>
<evidence type="ECO:0000256" key="1">
    <source>
        <dbReference type="ARBA" id="ARBA00004370"/>
    </source>
</evidence>
<dbReference type="InterPro" id="IPR013685">
    <property type="entry name" value="POTRA_FtsQ_type"/>
</dbReference>
<dbReference type="GO" id="GO:0032153">
    <property type="term" value="C:cell division site"/>
    <property type="evidence" value="ECO:0007669"/>
    <property type="project" value="UniProtKB-UniRule"/>
</dbReference>
<dbReference type="PROSITE" id="PS51779">
    <property type="entry name" value="POTRA"/>
    <property type="match status" value="1"/>
</dbReference>
<dbReference type="InterPro" id="IPR026579">
    <property type="entry name" value="FtsQ"/>
</dbReference>
<evidence type="ECO:0000256" key="8">
    <source>
        <dbReference type="HAMAP-Rule" id="MF_00911"/>
    </source>
</evidence>
<dbReference type="eggNOG" id="COG1589">
    <property type="taxonomic scope" value="Bacteria"/>
</dbReference>
<dbReference type="STRING" id="1343740.M271_35945"/>
<evidence type="ECO:0000313" key="12">
    <source>
        <dbReference type="Proteomes" id="UP000281594"/>
    </source>
</evidence>
<dbReference type="PANTHER" id="PTHR37820:SF1">
    <property type="entry name" value="CELL DIVISION PROTEIN FTSQ"/>
    <property type="match status" value="1"/>
</dbReference>
<dbReference type="HAMAP" id="MF_00911">
    <property type="entry name" value="FtsQ_subfam"/>
    <property type="match status" value="1"/>
</dbReference>
<keyword evidence="2 8" id="KW-1003">Cell membrane</keyword>
<dbReference type="InterPro" id="IPR034746">
    <property type="entry name" value="POTRA"/>
</dbReference>
<proteinExistence type="inferred from homology"/>
<evidence type="ECO:0000256" key="5">
    <source>
        <dbReference type="ARBA" id="ARBA00022989"/>
    </source>
</evidence>
<dbReference type="InterPro" id="IPR005548">
    <property type="entry name" value="Cell_div_FtsQ/DivIB_C"/>
</dbReference>
<keyword evidence="5 8" id="KW-1133">Transmembrane helix</keyword>
<organism evidence="11 12">
    <name type="scientific">Streptomyces rapamycinicus (strain ATCC 29253 / DSM 41530 / NRRL 5491 / AYB-994)</name>
    <name type="common">Streptomyces hygroscopicus (strain ATCC 29253)</name>
    <dbReference type="NCBI Taxonomy" id="1343740"/>
    <lineage>
        <taxon>Bacteria</taxon>
        <taxon>Bacillati</taxon>
        <taxon>Actinomycetota</taxon>
        <taxon>Actinomycetes</taxon>
        <taxon>Kitasatosporales</taxon>
        <taxon>Streptomycetaceae</taxon>
        <taxon>Streptomyces</taxon>
        <taxon>Streptomyces violaceusniger group</taxon>
    </lineage>
</organism>